<dbReference type="InterPro" id="IPR004821">
    <property type="entry name" value="Cyt_trans-like"/>
</dbReference>
<sequence length="384" mass="42366">MERSIKQLVQAIHDAPERTVLVAAGAGTEALSNLLGVAGATRTLLEALVPYSKAAFDEFLGKTPAKYVTERTARLMAGRAFTRARWLEGDANPVVGIACTATIITDRPKRGEHRAYIATWQPDRLVEYAIHLNKGHRNRAGEENLVSRIVLNALADALSLDIRLPLPLTEKDKVTVSTHHFGQAAQQLNQGKLNCFGVTADGRIRHKHIKPQALLSGSFNPLHDGHLELLQVSSRLLNHPVAFECAAKNVDKPAISPEAMLQRIAQFAGRWPIYVTNAATYLEKARLFPNTVFVIGFDTAERILHPRYYQNSQTGLHKALAEIEAQGCSFMVAGRQDKLGVFRSSEQLNVAEPFRPLFQTIPANAFRKDVSSTELRATGQRGSR</sequence>
<accession>A0A3B0V0C9</accession>
<dbReference type="AlphaFoldDB" id="A0A3B0V0C9"/>
<evidence type="ECO:0000259" key="1">
    <source>
        <dbReference type="Pfam" id="PF01467"/>
    </source>
</evidence>
<dbReference type="GO" id="GO:0005737">
    <property type="term" value="C:cytoplasm"/>
    <property type="evidence" value="ECO:0007669"/>
    <property type="project" value="TreeGrafter"/>
</dbReference>
<reference evidence="2" key="1">
    <citation type="submission" date="2018-06" db="EMBL/GenBank/DDBJ databases">
        <authorList>
            <person name="Zhirakovskaya E."/>
        </authorList>
    </citation>
    <scope>NUCLEOTIDE SEQUENCE</scope>
</reference>
<proteinExistence type="predicted"/>
<dbReference type="Gene3D" id="3.40.50.620">
    <property type="entry name" value="HUPs"/>
    <property type="match status" value="1"/>
</dbReference>
<dbReference type="SUPFAM" id="SSF52374">
    <property type="entry name" value="Nucleotidylyl transferase"/>
    <property type="match status" value="1"/>
</dbReference>
<organism evidence="2">
    <name type="scientific">hydrothermal vent metagenome</name>
    <dbReference type="NCBI Taxonomy" id="652676"/>
    <lineage>
        <taxon>unclassified sequences</taxon>
        <taxon>metagenomes</taxon>
        <taxon>ecological metagenomes</taxon>
    </lineage>
</organism>
<dbReference type="EMBL" id="UOEU01000529">
    <property type="protein sequence ID" value="VAW34340.1"/>
    <property type="molecule type" value="Genomic_DNA"/>
</dbReference>
<name>A0A3B0V0C9_9ZZZZ</name>
<dbReference type="PANTHER" id="PTHR31285">
    <property type="entry name" value="NICOTINAMIDE MONONUCLEOTIDE ADENYLYLTRANSFERASE"/>
    <property type="match status" value="1"/>
</dbReference>
<dbReference type="GO" id="GO:0016887">
    <property type="term" value="F:ATP hydrolysis activity"/>
    <property type="evidence" value="ECO:0007669"/>
    <property type="project" value="TreeGrafter"/>
</dbReference>
<dbReference type="Gene3D" id="3.90.950.20">
    <property type="entry name" value="CinA-like"/>
    <property type="match status" value="1"/>
</dbReference>
<dbReference type="Pfam" id="PF01467">
    <property type="entry name" value="CTP_transf_like"/>
    <property type="match status" value="1"/>
</dbReference>
<feature type="domain" description="Cytidyltransferase-like" evidence="1">
    <location>
        <begin position="215"/>
        <end position="377"/>
    </location>
</feature>
<dbReference type="InterPro" id="IPR014729">
    <property type="entry name" value="Rossmann-like_a/b/a_fold"/>
</dbReference>
<protein>
    <recommendedName>
        <fullName evidence="1">Cytidyltransferase-like domain-containing protein</fullName>
    </recommendedName>
</protein>
<dbReference type="InterPro" id="IPR036653">
    <property type="entry name" value="CinA-like_C"/>
</dbReference>
<dbReference type="GO" id="GO:0005634">
    <property type="term" value="C:nucleus"/>
    <property type="evidence" value="ECO:0007669"/>
    <property type="project" value="TreeGrafter"/>
</dbReference>
<gene>
    <name evidence="2" type="ORF">MNBD_CHLOROFLEXI01-2509</name>
</gene>
<evidence type="ECO:0000313" key="2">
    <source>
        <dbReference type="EMBL" id="VAW34340.1"/>
    </source>
</evidence>
<dbReference type="PANTHER" id="PTHR31285:SF0">
    <property type="entry name" value="NICOTINAMIDE MONONUCLEOTIDE ADENYLYLTRANSFERASE"/>
    <property type="match status" value="1"/>
</dbReference>
<dbReference type="GO" id="GO:0000309">
    <property type="term" value="F:nicotinamide-nucleotide adenylyltransferase activity"/>
    <property type="evidence" value="ECO:0007669"/>
    <property type="project" value="TreeGrafter"/>
</dbReference>